<keyword evidence="10" id="KW-0969">Cilium</keyword>
<dbReference type="PANTHER" id="PTHR13306">
    <property type="entry name" value="TRANSMEMBRANE PROTEIN 138"/>
    <property type="match status" value="1"/>
</dbReference>
<keyword evidence="6" id="KW-0926">Vacuole</keyword>
<reference evidence="15" key="1">
    <citation type="submission" date="2019-05" db="EMBL/GenBank/DDBJ databases">
        <title>Annotation for the trematode Paragonimus heterotremus.</title>
        <authorList>
            <person name="Choi Y.-J."/>
        </authorList>
    </citation>
    <scope>NUCLEOTIDE SEQUENCE</scope>
    <source>
        <strain evidence="15">LC</strain>
    </source>
</reference>
<dbReference type="PANTHER" id="PTHR13306:SF6">
    <property type="entry name" value="TRANSMEMBRANE PROTEIN 138"/>
    <property type="match status" value="1"/>
</dbReference>
<evidence type="ECO:0000256" key="2">
    <source>
        <dbReference type="ARBA" id="ARBA00004128"/>
    </source>
</evidence>
<evidence type="ECO:0000256" key="3">
    <source>
        <dbReference type="ARBA" id="ARBA00004138"/>
    </source>
</evidence>
<proteinExistence type="inferred from homology"/>
<sequence>MQLLLLFYDIFANAFSETFATLNVHLLVIYALQDLFLIIMLIILCLEFASTFAFQAGRPVIIFSKFKGAVITITIYFLSCIATHVWGLSLRWENSTIFPSSPGYLIVHFIQRTWALLYYFFYKRAMYRLGDNRYYVESEWVQKQLEKHH</sequence>
<organism evidence="15 16">
    <name type="scientific">Paragonimus heterotremus</name>
    <dbReference type="NCBI Taxonomy" id="100268"/>
    <lineage>
        <taxon>Eukaryota</taxon>
        <taxon>Metazoa</taxon>
        <taxon>Spiralia</taxon>
        <taxon>Lophotrochozoa</taxon>
        <taxon>Platyhelminthes</taxon>
        <taxon>Trematoda</taxon>
        <taxon>Digenea</taxon>
        <taxon>Plagiorchiida</taxon>
        <taxon>Troglotremata</taxon>
        <taxon>Troglotrematidae</taxon>
        <taxon>Paragonimus</taxon>
    </lineage>
</organism>
<evidence type="ECO:0000256" key="6">
    <source>
        <dbReference type="ARBA" id="ARBA00022554"/>
    </source>
</evidence>
<evidence type="ECO:0000256" key="7">
    <source>
        <dbReference type="ARBA" id="ARBA00022692"/>
    </source>
</evidence>
<dbReference type="GO" id="GO:0030030">
    <property type="term" value="P:cell projection organization"/>
    <property type="evidence" value="ECO:0007669"/>
    <property type="project" value="UniProtKB-KW"/>
</dbReference>
<dbReference type="OrthoDB" id="189688at2759"/>
<evidence type="ECO:0000256" key="5">
    <source>
        <dbReference type="ARBA" id="ARBA00014515"/>
    </source>
</evidence>
<evidence type="ECO:0000256" key="11">
    <source>
        <dbReference type="ARBA" id="ARBA00023136"/>
    </source>
</evidence>
<evidence type="ECO:0000256" key="10">
    <source>
        <dbReference type="ARBA" id="ARBA00023069"/>
    </source>
</evidence>
<evidence type="ECO:0000256" key="13">
    <source>
        <dbReference type="ARBA" id="ARBA00023273"/>
    </source>
</evidence>
<evidence type="ECO:0000313" key="16">
    <source>
        <dbReference type="Proteomes" id="UP000748531"/>
    </source>
</evidence>
<evidence type="ECO:0000256" key="14">
    <source>
        <dbReference type="SAM" id="Phobius"/>
    </source>
</evidence>
<evidence type="ECO:0000256" key="12">
    <source>
        <dbReference type="ARBA" id="ARBA00023180"/>
    </source>
</evidence>
<comment type="caution">
    <text evidence="15">The sequence shown here is derived from an EMBL/GenBank/DDBJ whole genome shotgun (WGS) entry which is preliminary data.</text>
</comment>
<dbReference type="GO" id="GO:0005774">
    <property type="term" value="C:vacuolar membrane"/>
    <property type="evidence" value="ECO:0007669"/>
    <property type="project" value="UniProtKB-SubCell"/>
</dbReference>
<keyword evidence="9 14" id="KW-1133">Transmembrane helix</keyword>
<feature type="transmembrane region" description="Helical" evidence="14">
    <location>
        <begin position="66"/>
        <end position="89"/>
    </location>
</feature>
<dbReference type="InterPro" id="IPR024133">
    <property type="entry name" value="TM_138"/>
</dbReference>
<evidence type="ECO:0000256" key="9">
    <source>
        <dbReference type="ARBA" id="ARBA00022989"/>
    </source>
</evidence>
<evidence type="ECO:0000256" key="8">
    <source>
        <dbReference type="ARBA" id="ARBA00022794"/>
    </source>
</evidence>
<keyword evidence="13" id="KW-0966">Cell projection</keyword>
<evidence type="ECO:0000313" key="15">
    <source>
        <dbReference type="EMBL" id="KAF5399738.1"/>
    </source>
</evidence>
<comment type="subcellular location">
    <subcellularLocation>
        <location evidence="3">Cell projection</location>
        <location evidence="3">Cilium</location>
    </subcellularLocation>
    <subcellularLocation>
        <location evidence="2">Vacuole membrane</location>
        <topology evidence="2">Multi-pass membrane protein</topology>
    </subcellularLocation>
</comment>
<feature type="transmembrane region" description="Helical" evidence="14">
    <location>
        <begin position="101"/>
        <end position="121"/>
    </location>
</feature>
<keyword evidence="12" id="KW-0325">Glycoprotein</keyword>
<dbReference type="AlphaFoldDB" id="A0A8J4SJ20"/>
<evidence type="ECO:0000256" key="4">
    <source>
        <dbReference type="ARBA" id="ARBA00010572"/>
    </source>
</evidence>
<evidence type="ECO:0000256" key="1">
    <source>
        <dbReference type="ARBA" id="ARBA00003709"/>
    </source>
</evidence>
<protein>
    <recommendedName>
        <fullName evidence="5">Transmembrane protein 138</fullName>
    </recommendedName>
</protein>
<accession>A0A8J4SJ20</accession>
<comment type="function">
    <text evidence="1">Required for ciliogenesis.</text>
</comment>
<dbReference type="Pfam" id="PF14935">
    <property type="entry name" value="TMEM138"/>
    <property type="match status" value="1"/>
</dbReference>
<keyword evidence="16" id="KW-1185">Reference proteome</keyword>
<dbReference type="EMBL" id="LUCH01003775">
    <property type="protein sequence ID" value="KAF5399738.1"/>
    <property type="molecule type" value="Genomic_DNA"/>
</dbReference>
<gene>
    <name evidence="15" type="ORF">PHET_07126</name>
</gene>
<comment type="similarity">
    <text evidence="4">Belongs to the TMEM138 family.</text>
</comment>
<name>A0A8J4SJ20_9TREM</name>
<feature type="transmembrane region" description="Helical" evidence="14">
    <location>
        <begin position="26"/>
        <end position="54"/>
    </location>
</feature>
<keyword evidence="7 14" id="KW-0812">Transmembrane</keyword>
<dbReference type="Proteomes" id="UP000748531">
    <property type="component" value="Unassembled WGS sequence"/>
</dbReference>
<dbReference type="GO" id="GO:0005929">
    <property type="term" value="C:cilium"/>
    <property type="evidence" value="ECO:0007669"/>
    <property type="project" value="UniProtKB-SubCell"/>
</dbReference>
<keyword evidence="8" id="KW-0970">Cilium biogenesis/degradation</keyword>
<keyword evidence="11 14" id="KW-0472">Membrane</keyword>